<evidence type="ECO:0000256" key="1">
    <source>
        <dbReference type="SAM" id="MobiDB-lite"/>
    </source>
</evidence>
<gene>
    <name evidence="2" type="ORF">BOTCAL_0244g00220</name>
</gene>
<organism evidence="2 3">
    <name type="scientific">Botryotinia calthae</name>
    <dbReference type="NCBI Taxonomy" id="38488"/>
    <lineage>
        <taxon>Eukaryota</taxon>
        <taxon>Fungi</taxon>
        <taxon>Dikarya</taxon>
        <taxon>Ascomycota</taxon>
        <taxon>Pezizomycotina</taxon>
        <taxon>Leotiomycetes</taxon>
        <taxon>Helotiales</taxon>
        <taxon>Sclerotiniaceae</taxon>
        <taxon>Botryotinia</taxon>
    </lineage>
</organism>
<name>A0A4Y8CWX3_9HELO</name>
<feature type="compositionally biased region" description="Polar residues" evidence="1">
    <location>
        <begin position="97"/>
        <end position="108"/>
    </location>
</feature>
<feature type="region of interest" description="Disordered" evidence="1">
    <location>
        <begin position="59"/>
        <end position="108"/>
    </location>
</feature>
<proteinExistence type="predicted"/>
<evidence type="ECO:0000313" key="3">
    <source>
        <dbReference type="Proteomes" id="UP000297299"/>
    </source>
</evidence>
<dbReference type="AlphaFoldDB" id="A0A4Y8CWX3"/>
<dbReference type="EMBL" id="PHWZ01000244">
    <property type="protein sequence ID" value="TEY53594.1"/>
    <property type="molecule type" value="Genomic_DNA"/>
</dbReference>
<protein>
    <submittedName>
        <fullName evidence="2">Uncharacterized protein</fullName>
    </submittedName>
</protein>
<sequence>MPSIPIFSLLLDNNGSYVTSRVGTQHTVHGAEAQMTFTCRKVPMSTSVTRILERGYDARNNSLVENPPKPPHPSNTGRMSNIWYIKNSHHRSKQNDSDATPVNNQCIR</sequence>
<evidence type="ECO:0000313" key="2">
    <source>
        <dbReference type="EMBL" id="TEY53594.1"/>
    </source>
</evidence>
<dbReference type="Proteomes" id="UP000297299">
    <property type="component" value="Unassembled WGS sequence"/>
</dbReference>
<reference evidence="2 3" key="1">
    <citation type="submission" date="2017-11" db="EMBL/GenBank/DDBJ databases">
        <title>Comparative genomics of Botrytis spp.</title>
        <authorList>
            <person name="Valero-Jimenez C.A."/>
            <person name="Tapia P."/>
            <person name="Veloso J."/>
            <person name="Silva-Moreno E."/>
            <person name="Staats M."/>
            <person name="Valdes J.H."/>
            <person name="Van Kan J.A.L."/>
        </authorList>
    </citation>
    <scope>NUCLEOTIDE SEQUENCE [LARGE SCALE GENOMIC DNA]</scope>
    <source>
        <strain evidence="2 3">MUCL2830</strain>
    </source>
</reference>
<accession>A0A4Y8CWX3</accession>
<keyword evidence="3" id="KW-1185">Reference proteome</keyword>
<comment type="caution">
    <text evidence="2">The sequence shown here is derived from an EMBL/GenBank/DDBJ whole genome shotgun (WGS) entry which is preliminary data.</text>
</comment>